<dbReference type="SUPFAM" id="SSF53187">
    <property type="entry name" value="Zn-dependent exopeptidases"/>
    <property type="match status" value="1"/>
</dbReference>
<comment type="subcellular location">
    <subcellularLocation>
        <location evidence="2">Cytoplasm</location>
    </subcellularLocation>
    <subcellularLocation>
        <location evidence="1">Nucleus</location>
    </subcellularLocation>
</comment>
<dbReference type="PANTHER" id="PTHR15162:SF9">
    <property type="entry name" value="ASPARTOACYLASE"/>
    <property type="match status" value="1"/>
</dbReference>
<dbReference type="NCBIfam" id="NF002601">
    <property type="entry name" value="PRK02259.1"/>
    <property type="match status" value="1"/>
</dbReference>
<accession>A0AAW0HA22</accession>
<evidence type="ECO:0000256" key="10">
    <source>
        <dbReference type="ARBA" id="ARBA00040105"/>
    </source>
</evidence>
<evidence type="ECO:0000313" key="18">
    <source>
        <dbReference type="EMBL" id="KAK7798435.1"/>
    </source>
</evidence>
<evidence type="ECO:0000256" key="6">
    <source>
        <dbReference type="ARBA" id="ARBA00022801"/>
    </source>
</evidence>
<dbReference type="FunFam" id="2.20.25.160:FF:000001">
    <property type="entry name" value="Aspartoacylase"/>
    <property type="match status" value="1"/>
</dbReference>
<dbReference type="CDD" id="cd06909">
    <property type="entry name" value="M14_ASPA"/>
    <property type="match status" value="1"/>
</dbReference>
<dbReference type="PIRSF" id="PIRSF018001">
    <property type="entry name" value="Aspartoacylase"/>
    <property type="match status" value="1"/>
</dbReference>
<evidence type="ECO:0000256" key="12">
    <source>
        <dbReference type="ARBA" id="ARBA00043907"/>
    </source>
</evidence>
<organism evidence="18 19">
    <name type="scientific">Myodes glareolus</name>
    <name type="common">Bank vole</name>
    <name type="synonym">Clethrionomys glareolus</name>
    <dbReference type="NCBI Taxonomy" id="447135"/>
    <lineage>
        <taxon>Eukaryota</taxon>
        <taxon>Metazoa</taxon>
        <taxon>Chordata</taxon>
        <taxon>Craniata</taxon>
        <taxon>Vertebrata</taxon>
        <taxon>Euteleostomi</taxon>
        <taxon>Mammalia</taxon>
        <taxon>Eutheria</taxon>
        <taxon>Euarchontoglires</taxon>
        <taxon>Glires</taxon>
        <taxon>Rodentia</taxon>
        <taxon>Myomorpha</taxon>
        <taxon>Muroidea</taxon>
        <taxon>Cricetidae</taxon>
        <taxon>Arvicolinae</taxon>
        <taxon>Myodes</taxon>
    </lineage>
</organism>
<dbReference type="GO" id="GO:0005829">
    <property type="term" value="C:cytosol"/>
    <property type="evidence" value="ECO:0007669"/>
    <property type="project" value="TreeGrafter"/>
</dbReference>
<keyword evidence="8" id="KW-0539">Nucleus</keyword>
<comment type="caution">
    <text evidence="18">The sequence shown here is derived from an EMBL/GenBank/DDBJ whole genome shotgun (WGS) entry which is preliminary data.</text>
</comment>
<gene>
    <name evidence="18" type="ORF">U0070_001675</name>
</gene>
<dbReference type="Gene3D" id="3.40.630.10">
    <property type="entry name" value="Zn peptidases"/>
    <property type="match status" value="1"/>
</dbReference>
<evidence type="ECO:0000256" key="3">
    <source>
        <dbReference type="ARBA" id="ARBA00006173"/>
    </source>
</evidence>
<evidence type="ECO:0000313" key="19">
    <source>
        <dbReference type="Proteomes" id="UP001488838"/>
    </source>
</evidence>
<feature type="binding site" evidence="14">
    <location>
        <begin position="80"/>
        <end position="81"/>
    </location>
    <ligand>
        <name>substrate</name>
    </ligand>
</feature>
<dbReference type="PANTHER" id="PTHR15162">
    <property type="entry name" value="ASPARTOACYLASE"/>
    <property type="match status" value="1"/>
</dbReference>
<keyword evidence="4" id="KW-0963">Cytoplasm</keyword>
<name>A0AAW0HA22_MYOGA</name>
<feature type="active site" description="Proton donor/acceptor" evidence="13">
    <location>
        <position position="204"/>
    </location>
</feature>
<evidence type="ECO:0000256" key="9">
    <source>
        <dbReference type="ARBA" id="ARBA00039016"/>
    </source>
</evidence>
<protein>
    <recommendedName>
        <fullName evidence="10">Aspartoacylase</fullName>
        <ecNumber evidence="9">3.5.1.15</ecNumber>
    </recommendedName>
    <alternativeName>
        <fullName evidence="11">Aminoacylase-2</fullName>
    </alternativeName>
</protein>
<feature type="binding site" evidence="14">
    <location>
        <position position="204"/>
    </location>
    <ligand>
        <name>N-acetyl-L-aspartate</name>
        <dbReference type="ChEBI" id="CHEBI:16953"/>
    </ligand>
</feature>
<feature type="binding site" evidence="14">
    <location>
        <position position="314"/>
    </location>
    <ligand>
        <name>N-acetyl-L-aspartate</name>
        <dbReference type="ChEBI" id="CHEBI:16953"/>
    </ligand>
</feature>
<dbReference type="Pfam" id="PF24827">
    <property type="entry name" value="AstE_AspA_cat"/>
    <property type="match status" value="1"/>
</dbReference>
<reference evidence="18 19" key="1">
    <citation type="journal article" date="2023" name="bioRxiv">
        <title>Conserved and derived expression patterns and positive selection on dental genes reveal complex evolutionary context of ever-growing rodent molars.</title>
        <authorList>
            <person name="Calamari Z.T."/>
            <person name="Song A."/>
            <person name="Cohen E."/>
            <person name="Akter M."/>
            <person name="Roy R.D."/>
            <person name="Hallikas O."/>
            <person name="Christensen M.M."/>
            <person name="Li P."/>
            <person name="Marangoni P."/>
            <person name="Jernvall J."/>
            <person name="Klein O.D."/>
        </authorList>
    </citation>
    <scope>NUCLEOTIDE SEQUENCE [LARGE SCALE GENOMIC DNA]</scope>
    <source>
        <strain evidence="18">V071</strain>
    </source>
</reference>
<feature type="binding site" evidence="14">
    <location>
        <position position="73"/>
    </location>
    <ligand>
        <name>N-acetyl-L-aspartate</name>
        <dbReference type="ChEBI" id="CHEBI:16953"/>
    </ligand>
</feature>
<dbReference type="EC" id="3.5.1.15" evidence="9"/>
<feature type="domain" description="AstE/AspA barrel-sandwich hybrid" evidence="16">
    <location>
        <begin position="245"/>
        <end position="325"/>
    </location>
</feature>
<keyword evidence="6" id="KW-0378">Hydrolase</keyword>
<dbReference type="EMBL" id="JBBHLL010000698">
    <property type="protein sequence ID" value="KAK7798435.1"/>
    <property type="molecule type" value="Genomic_DNA"/>
</dbReference>
<dbReference type="Gene3D" id="2.20.25.160">
    <property type="match status" value="1"/>
</dbReference>
<evidence type="ECO:0000256" key="11">
    <source>
        <dbReference type="ARBA" id="ARBA00042829"/>
    </source>
</evidence>
<feature type="binding site" evidence="15">
    <location>
        <position position="34"/>
    </location>
    <ligand>
        <name>Zn(2+)</name>
        <dbReference type="ChEBI" id="CHEBI:29105"/>
    </ligand>
</feature>
<evidence type="ECO:0000259" key="17">
    <source>
        <dbReference type="Pfam" id="PF24827"/>
    </source>
</evidence>
<evidence type="ECO:0000256" key="5">
    <source>
        <dbReference type="ARBA" id="ARBA00022723"/>
    </source>
</evidence>
<dbReference type="GO" id="GO:0019807">
    <property type="term" value="F:aspartoacylase activity"/>
    <property type="evidence" value="ECO:0007669"/>
    <property type="project" value="UniProtKB-EC"/>
</dbReference>
<keyword evidence="5 15" id="KW-0479">Metal-binding</keyword>
<comment type="cofactor">
    <cofactor evidence="15">
        <name>Zn(2+)</name>
        <dbReference type="ChEBI" id="CHEBI:29105"/>
    </cofactor>
    <text evidence="15">Binds 1 zinc ion per subunit.</text>
</comment>
<feature type="binding site" evidence="15">
    <location>
        <position position="126"/>
    </location>
    <ligand>
        <name>Zn(2+)</name>
        <dbReference type="ChEBI" id="CHEBI:29105"/>
    </ligand>
</feature>
<proteinExistence type="inferred from homology"/>
<dbReference type="GO" id="GO:0046872">
    <property type="term" value="F:metal ion binding"/>
    <property type="evidence" value="ECO:0007669"/>
    <property type="project" value="UniProtKB-KW"/>
</dbReference>
<dbReference type="InterPro" id="IPR050178">
    <property type="entry name" value="AspA/AstE_fam"/>
</dbReference>
<dbReference type="GO" id="GO:0016788">
    <property type="term" value="F:hydrolase activity, acting on ester bonds"/>
    <property type="evidence" value="ECO:0007669"/>
    <property type="project" value="InterPro"/>
</dbReference>
<dbReference type="AlphaFoldDB" id="A0AAW0HA22"/>
<feature type="binding site" evidence="15">
    <location>
        <position position="31"/>
    </location>
    <ligand>
        <name>Zn(2+)</name>
        <dbReference type="ChEBI" id="CHEBI:29105"/>
    </ligand>
</feature>
<dbReference type="Pfam" id="PF04952">
    <property type="entry name" value="AstE_AspA_hybrid"/>
    <property type="match status" value="1"/>
</dbReference>
<dbReference type="InterPro" id="IPR016708">
    <property type="entry name" value="Aspartoacylase"/>
</dbReference>
<keyword evidence="7 15" id="KW-0862">Zinc</keyword>
<evidence type="ECO:0000256" key="14">
    <source>
        <dbReference type="PIRSR" id="PIRSR018001-2"/>
    </source>
</evidence>
<evidence type="ECO:0000256" key="1">
    <source>
        <dbReference type="ARBA" id="ARBA00004123"/>
    </source>
</evidence>
<evidence type="ECO:0000256" key="13">
    <source>
        <dbReference type="PIRSR" id="PIRSR018001-1"/>
    </source>
</evidence>
<dbReference type="HAMAP" id="MF_00704">
    <property type="entry name" value="Aspartoacylase"/>
    <property type="match status" value="1"/>
</dbReference>
<feature type="domain" description="Succinylglutamate desuccinylase/Aspartoacylase catalytic" evidence="17">
    <location>
        <begin position="21"/>
        <end position="232"/>
    </location>
</feature>
<comment type="function">
    <text evidence="12">Catalyzes the deacetylation of N-acetylaspartic acid (NAA) to produce acetate and L-aspartate. NAA occurs in high concentration in brain and its hydrolysis NAA plays a significant part in the maintenance of intact white matter. In other tissues it acts as a scavenger of NAA from body fluids.</text>
</comment>
<dbReference type="Proteomes" id="UP001488838">
    <property type="component" value="Unassembled WGS sequence"/>
</dbReference>
<dbReference type="InterPro" id="IPR055438">
    <property type="entry name" value="AstE_AspA_cat"/>
</dbReference>
<evidence type="ECO:0000256" key="15">
    <source>
        <dbReference type="PIRSR" id="PIRSR018001-3"/>
    </source>
</evidence>
<evidence type="ECO:0000256" key="4">
    <source>
        <dbReference type="ARBA" id="ARBA00022490"/>
    </source>
</evidence>
<evidence type="ECO:0000256" key="7">
    <source>
        <dbReference type="ARBA" id="ARBA00022833"/>
    </source>
</evidence>
<dbReference type="GO" id="GO:0005634">
    <property type="term" value="C:nucleus"/>
    <property type="evidence" value="ECO:0007669"/>
    <property type="project" value="UniProtKB-SubCell"/>
</dbReference>
<evidence type="ECO:0000256" key="2">
    <source>
        <dbReference type="ARBA" id="ARBA00004496"/>
    </source>
</evidence>
<feature type="binding site" evidence="14">
    <location>
        <begin position="174"/>
        <end position="178"/>
    </location>
    <ligand>
        <name>substrate</name>
    </ligand>
</feature>
<comment type="similarity">
    <text evidence="3">Belongs to the AspA/AstE family. Aspartoacylase subfamily.</text>
</comment>
<dbReference type="InterPro" id="IPR007036">
    <property type="entry name" value="Aste_AspA_hybrid_dom"/>
</dbReference>
<dbReference type="FunFam" id="3.40.630.10:FF:000025">
    <property type="entry name" value="aspartoacylase"/>
    <property type="match status" value="1"/>
</dbReference>
<keyword evidence="19" id="KW-1185">Reference proteome</keyword>
<evidence type="ECO:0000256" key="8">
    <source>
        <dbReference type="ARBA" id="ARBA00023242"/>
    </source>
</evidence>
<evidence type="ECO:0000259" key="16">
    <source>
        <dbReference type="Pfam" id="PF04952"/>
    </source>
</evidence>
<sequence>MTGNQTSLLGKMTACVTEEPIKKIAIFGGTHGNELTGVFLVTHWLKNGAEIQREGLEVKPFITNPRAVEKCVRYIDCDLNRVFNLENLSKEMSEDLPYEVRRAQEINHLFGPKNSDNSYDVVFDLHNTTSNMGCTLILEDSKNDFLIQMFHYIKTSLAPLPCYVYLIEHPSLKYATTRSIAKYPVVYSTTYIKVMCLLLYIGIEVGPQPQGVLRADILDQMRRMIKHALDFIHHFNKGKEFPPCTIEVYKIMEKVDYPRNESGEVAAVIHPNLQDQDWKPLHPGDPVFVFLDGKTTTLGGDCTVYPVFVNEAAYYEKKEAFAKTTKLTLNAKSIRSTLH</sequence>